<dbReference type="NCBIfam" id="TIGR00738">
    <property type="entry name" value="rrf2_super"/>
    <property type="match status" value="1"/>
</dbReference>
<dbReference type="PROSITE" id="PS51197">
    <property type="entry name" value="HTH_RRF2_2"/>
    <property type="match status" value="1"/>
</dbReference>
<dbReference type="AlphaFoldDB" id="A0A382CIU5"/>
<dbReference type="GO" id="GO:0003700">
    <property type="term" value="F:DNA-binding transcription factor activity"/>
    <property type="evidence" value="ECO:0007669"/>
    <property type="project" value="TreeGrafter"/>
</dbReference>
<name>A0A382CIU5_9ZZZZ</name>
<dbReference type="InterPro" id="IPR036388">
    <property type="entry name" value="WH-like_DNA-bd_sf"/>
</dbReference>
<proteinExistence type="predicted"/>
<dbReference type="Gene3D" id="1.10.10.10">
    <property type="entry name" value="Winged helix-like DNA-binding domain superfamily/Winged helix DNA-binding domain"/>
    <property type="match status" value="1"/>
</dbReference>
<reference evidence="1" key="1">
    <citation type="submission" date="2018-05" db="EMBL/GenBank/DDBJ databases">
        <authorList>
            <person name="Lanie J.A."/>
            <person name="Ng W.-L."/>
            <person name="Kazmierczak K.M."/>
            <person name="Andrzejewski T.M."/>
            <person name="Davidsen T.M."/>
            <person name="Wayne K.J."/>
            <person name="Tettelin H."/>
            <person name="Glass J.I."/>
            <person name="Rusch D."/>
            <person name="Podicherti R."/>
            <person name="Tsui H.-C.T."/>
            <person name="Winkler M.E."/>
        </authorList>
    </citation>
    <scope>NUCLEOTIDE SEQUENCE</scope>
</reference>
<dbReference type="EMBL" id="UINC01034712">
    <property type="protein sequence ID" value="SVB25985.1"/>
    <property type="molecule type" value="Genomic_DNA"/>
</dbReference>
<accession>A0A382CIU5</accession>
<dbReference type="PANTHER" id="PTHR33221:SF15">
    <property type="entry name" value="HTH-TYPE TRANSCRIPTIONAL REGULATOR YWGB-RELATED"/>
    <property type="match status" value="1"/>
</dbReference>
<dbReference type="Pfam" id="PF02082">
    <property type="entry name" value="Rrf2"/>
    <property type="match status" value="1"/>
</dbReference>
<protein>
    <recommendedName>
        <fullName evidence="2">Rrf2 family transcriptional regulator</fullName>
    </recommendedName>
</protein>
<sequence length="145" mass="16527">MLVPMKIDYALRFLVYLTMNKDKGLIKTTEISDIQKIPHKFLLRISNDLQKAGYIKSTRGPLGGHTLIKNSKEILVSEIIKLLDYTLSPVECLDDEDKCMHSASCSQRELWKDVENVLILHLSSISVHDLSKRQLVLDTSKVTFV</sequence>
<dbReference type="InterPro" id="IPR036390">
    <property type="entry name" value="WH_DNA-bd_sf"/>
</dbReference>
<organism evidence="1">
    <name type="scientific">marine metagenome</name>
    <dbReference type="NCBI Taxonomy" id="408172"/>
    <lineage>
        <taxon>unclassified sequences</taxon>
        <taxon>metagenomes</taxon>
        <taxon>ecological metagenomes</taxon>
    </lineage>
</organism>
<dbReference type="SUPFAM" id="SSF46785">
    <property type="entry name" value="Winged helix' DNA-binding domain"/>
    <property type="match status" value="1"/>
</dbReference>
<dbReference type="GO" id="GO:0005829">
    <property type="term" value="C:cytosol"/>
    <property type="evidence" value="ECO:0007669"/>
    <property type="project" value="TreeGrafter"/>
</dbReference>
<evidence type="ECO:0008006" key="2">
    <source>
        <dbReference type="Google" id="ProtNLM"/>
    </source>
</evidence>
<evidence type="ECO:0000313" key="1">
    <source>
        <dbReference type="EMBL" id="SVB25985.1"/>
    </source>
</evidence>
<gene>
    <name evidence="1" type="ORF">METZ01_LOCUS178839</name>
</gene>
<dbReference type="InterPro" id="IPR000944">
    <property type="entry name" value="Tscrpt_reg_Rrf2"/>
</dbReference>
<dbReference type="PANTHER" id="PTHR33221">
    <property type="entry name" value="WINGED HELIX-TURN-HELIX TRANSCRIPTIONAL REGULATOR, RRF2 FAMILY"/>
    <property type="match status" value="1"/>
</dbReference>